<feature type="transmembrane region" description="Helical" evidence="1">
    <location>
        <begin position="21"/>
        <end position="37"/>
    </location>
</feature>
<proteinExistence type="predicted"/>
<feature type="transmembrane region" description="Helical" evidence="1">
    <location>
        <begin position="43"/>
        <end position="63"/>
    </location>
</feature>
<dbReference type="OrthoDB" id="4248907at2"/>
<evidence type="ECO:0000256" key="1">
    <source>
        <dbReference type="SAM" id="Phobius"/>
    </source>
</evidence>
<protein>
    <submittedName>
        <fullName evidence="2">Uncharacterized protein</fullName>
    </submittedName>
</protein>
<accession>A0A1V0ULJ2</accession>
<dbReference type="AlphaFoldDB" id="A0A1V0ULJ2"/>
<dbReference type="KEGG" id="svu:B1H20_03745"/>
<keyword evidence="1" id="KW-0472">Membrane</keyword>
<evidence type="ECO:0000313" key="2">
    <source>
        <dbReference type="EMBL" id="ARF66001.1"/>
    </source>
</evidence>
<reference evidence="2 3" key="1">
    <citation type="submission" date="2017-03" db="EMBL/GenBank/DDBJ databases">
        <title>Complete Genome Sequence of a natural compounds producer, Streptomyces violaceus S21.</title>
        <authorList>
            <person name="Zhong C."/>
            <person name="Zhao Z."/>
            <person name="Fu J."/>
            <person name="Zong G."/>
            <person name="Qin R."/>
            <person name="Cao G."/>
        </authorList>
    </citation>
    <scope>NUCLEOTIDE SEQUENCE [LARGE SCALE GENOMIC DNA]</scope>
    <source>
        <strain evidence="2 3">S21</strain>
    </source>
</reference>
<keyword evidence="1" id="KW-0812">Transmembrane</keyword>
<evidence type="ECO:0000313" key="3">
    <source>
        <dbReference type="Proteomes" id="UP000192445"/>
    </source>
</evidence>
<organism evidence="2 3">
    <name type="scientific">Streptomyces violaceoruber</name>
    <dbReference type="NCBI Taxonomy" id="1935"/>
    <lineage>
        <taxon>Bacteria</taxon>
        <taxon>Bacillati</taxon>
        <taxon>Actinomycetota</taxon>
        <taxon>Actinomycetes</taxon>
        <taxon>Kitasatosporales</taxon>
        <taxon>Streptomycetaceae</taxon>
        <taxon>Streptomyces</taxon>
        <taxon>Streptomyces violaceoruber group</taxon>
    </lineage>
</organism>
<dbReference type="Proteomes" id="UP000192445">
    <property type="component" value="Chromosome"/>
</dbReference>
<keyword evidence="1" id="KW-1133">Transmembrane helix</keyword>
<sequence>MRAERRSVRDALRSDLPAAHVGLGVTVVALIVVASFSGPRWTLIITGAFAGWFILAATVIRIGSSRGWDAVRRAYIATFGWGNWI</sequence>
<gene>
    <name evidence="2" type="ORF">B1H20_03745</name>
</gene>
<name>A0A1V0ULJ2_STRVN</name>
<dbReference type="EMBL" id="CP020570">
    <property type="protein sequence ID" value="ARF66001.1"/>
    <property type="molecule type" value="Genomic_DNA"/>
</dbReference>